<evidence type="ECO:0000256" key="1">
    <source>
        <dbReference type="ARBA" id="ARBA00004123"/>
    </source>
</evidence>
<dbReference type="PRINTS" id="PR00367">
    <property type="entry name" value="ETHRSPELEMNT"/>
</dbReference>
<comment type="subcellular location">
    <subcellularLocation>
        <location evidence="1">Nucleus</location>
    </subcellularLocation>
</comment>
<evidence type="ECO:0000256" key="8">
    <source>
        <dbReference type="ARBA" id="ARBA00023242"/>
    </source>
</evidence>
<gene>
    <name evidence="12" type="ORF">FPE_LOCUS15708</name>
</gene>
<evidence type="ECO:0000256" key="3">
    <source>
        <dbReference type="ARBA" id="ARBA00023015"/>
    </source>
</evidence>
<evidence type="ECO:0000256" key="7">
    <source>
        <dbReference type="ARBA" id="ARBA00023163"/>
    </source>
</evidence>
<dbReference type="InterPro" id="IPR016177">
    <property type="entry name" value="DNA-bd_dom_sf"/>
</dbReference>
<evidence type="ECO:0000313" key="13">
    <source>
        <dbReference type="Proteomes" id="UP000834106"/>
    </source>
</evidence>
<keyword evidence="7" id="KW-0804">Transcription</keyword>
<keyword evidence="6" id="KW-0010">Activator</keyword>
<feature type="compositionally biased region" description="Basic and acidic residues" evidence="10">
    <location>
        <begin position="1"/>
        <end position="10"/>
    </location>
</feature>
<evidence type="ECO:0000259" key="11">
    <source>
        <dbReference type="PROSITE" id="PS51032"/>
    </source>
</evidence>
<keyword evidence="4" id="KW-0346">Stress response</keyword>
<dbReference type="Pfam" id="PF00847">
    <property type="entry name" value="AP2"/>
    <property type="match status" value="1"/>
</dbReference>
<dbReference type="GO" id="GO:0005634">
    <property type="term" value="C:nucleus"/>
    <property type="evidence" value="ECO:0007669"/>
    <property type="project" value="UniProtKB-SubCell"/>
</dbReference>
<evidence type="ECO:0000256" key="2">
    <source>
        <dbReference type="ARBA" id="ARBA00022821"/>
    </source>
</evidence>
<protein>
    <recommendedName>
        <fullName evidence="11">AP2/ERF domain-containing protein</fullName>
    </recommendedName>
</protein>
<dbReference type="CDD" id="cd00018">
    <property type="entry name" value="AP2"/>
    <property type="match status" value="1"/>
</dbReference>
<dbReference type="PROSITE" id="PS51032">
    <property type="entry name" value="AP2_ERF"/>
    <property type="match status" value="1"/>
</dbReference>
<dbReference type="SUPFAM" id="SSF54171">
    <property type="entry name" value="DNA-binding domain"/>
    <property type="match status" value="1"/>
</dbReference>
<feature type="region of interest" description="Disordered" evidence="10">
    <location>
        <begin position="1"/>
        <end position="44"/>
    </location>
</feature>
<dbReference type="PANTHER" id="PTHR31241:SF62">
    <property type="entry name" value="DEHYDRATION-RESPONSIVE ELEMENT-BINDING PROTEIN 2D"/>
    <property type="match status" value="1"/>
</dbReference>
<evidence type="ECO:0000256" key="6">
    <source>
        <dbReference type="ARBA" id="ARBA00023159"/>
    </source>
</evidence>
<dbReference type="GO" id="GO:0006952">
    <property type="term" value="P:defense response"/>
    <property type="evidence" value="ECO:0007669"/>
    <property type="project" value="UniProtKB-KW"/>
</dbReference>
<dbReference type="FunFam" id="3.30.730.10:FF:000001">
    <property type="entry name" value="Ethylene-responsive transcription factor 2"/>
    <property type="match status" value="1"/>
</dbReference>
<accession>A0AAD1ZEG3</accession>
<keyword evidence="8" id="KW-0539">Nucleus</keyword>
<dbReference type="InterPro" id="IPR001471">
    <property type="entry name" value="AP2/ERF_dom"/>
</dbReference>
<dbReference type="AlphaFoldDB" id="A0AAD1ZEG3"/>
<sequence length="371" mass="41423">MSTEVGEGKPHMGFPIQASNPVSQPLACSRKRKSRRKRGESKSVEETLAMWKEYNNTLEFLDDENKRRLRAPAKGSKKGCMKGKGGPENARCKYRGVRQRTWGKWVAEIREPHGGTRLWLGTFSNAIEAAFAYDEAARAMYGNRARLNFPIYISSKGKEFSSMPTTTTSNSMESSLSEVCLRDGVTVKANASIKQEDGKGEPWTDDRSLVLRKADDPMSTTKEQVKKELVKNSADNTQVGRFDVKDQPTIVNGLESQTGQHQLENFSFDEMFDVDELLDALDYVPCVSGPQNGVSSYTDEAGLGAYSNLQHPDFAYQSKNSGTKFLGSSPHVEQEPLEVDYGFDFLKPGRHGDFNFTLDDLFLDLDPNLLL</sequence>
<reference evidence="12" key="1">
    <citation type="submission" date="2023-05" db="EMBL/GenBank/DDBJ databases">
        <authorList>
            <person name="Huff M."/>
        </authorList>
    </citation>
    <scope>NUCLEOTIDE SEQUENCE</scope>
</reference>
<proteinExistence type="inferred from homology"/>
<dbReference type="GO" id="GO:0000976">
    <property type="term" value="F:transcription cis-regulatory region binding"/>
    <property type="evidence" value="ECO:0007669"/>
    <property type="project" value="TreeGrafter"/>
</dbReference>
<keyword evidence="2" id="KW-0611">Plant defense</keyword>
<dbReference type="Gene3D" id="3.30.730.10">
    <property type="entry name" value="AP2/ERF domain"/>
    <property type="match status" value="1"/>
</dbReference>
<evidence type="ECO:0000256" key="9">
    <source>
        <dbReference type="ARBA" id="ARBA00024343"/>
    </source>
</evidence>
<dbReference type="SMART" id="SM00380">
    <property type="entry name" value="AP2"/>
    <property type="match status" value="1"/>
</dbReference>
<name>A0AAD1ZEG3_9LAMI</name>
<keyword evidence="13" id="KW-1185">Reference proteome</keyword>
<dbReference type="EMBL" id="OU503044">
    <property type="protein sequence ID" value="CAI9768278.1"/>
    <property type="molecule type" value="Genomic_DNA"/>
</dbReference>
<dbReference type="InterPro" id="IPR036955">
    <property type="entry name" value="AP2/ERF_dom_sf"/>
</dbReference>
<evidence type="ECO:0000256" key="4">
    <source>
        <dbReference type="ARBA" id="ARBA00023016"/>
    </source>
</evidence>
<keyword evidence="3" id="KW-0805">Transcription regulation</keyword>
<evidence type="ECO:0000256" key="10">
    <source>
        <dbReference type="SAM" id="MobiDB-lite"/>
    </source>
</evidence>
<evidence type="ECO:0000256" key="5">
    <source>
        <dbReference type="ARBA" id="ARBA00023125"/>
    </source>
</evidence>
<dbReference type="GO" id="GO:0045893">
    <property type="term" value="P:positive regulation of DNA-templated transcription"/>
    <property type="evidence" value="ECO:0007669"/>
    <property type="project" value="TreeGrafter"/>
</dbReference>
<comment type="similarity">
    <text evidence="9">Belongs to the AP2/ERF transcription factor family. ERF subfamily.</text>
</comment>
<dbReference type="GO" id="GO:0003700">
    <property type="term" value="F:DNA-binding transcription factor activity"/>
    <property type="evidence" value="ECO:0007669"/>
    <property type="project" value="InterPro"/>
</dbReference>
<evidence type="ECO:0000313" key="12">
    <source>
        <dbReference type="EMBL" id="CAI9768278.1"/>
    </source>
</evidence>
<feature type="compositionally biased region" description="Basic residues" evidence="10">
    <location>
        <begin position="29"/>
        <end position="39"/>
    </location>
</feature>
<dbReference type="PANTHER" id="PTHR31241">
    <property type="entry name" value="DEHYDRATION-RESPONSIVE ELEMENT-BINDING PROTEIN 2C"/>
    <property type="match status" value="1"/>
</dbReference>
<feature type="domain" description="AP2/ERF" evidence="11">
    <location>
        <begin position="93"/>
        <end position="150"/>
    </location>
</feature>
<organism evidence="12 13">
    <name type="scientific">Fraxinus pennsylvanica</name>
    <dbReference type="NCBI Taxonomy" id="56036"/>
    <lineage>
        <taxon>Eukaryota</taxon>
        <taxon>Viridiplantae</taxon>
        <taxon>Streptophyta</taxon>
        <taxon>Embryophyta</taxon>
        <taxon>Tracheophyta</taxon>
        <taxon>Spermatophyta</taxon>
        <taxon>Magnoliopsida</taxon>
        <taxon>eudicotyledons</taxon>
        <taxon>Gunneridae</taxon>
        <taxon>Pentapetalae</taxon>
        <taxon>asterids</taxon>
        <taxon>lamiids</taxon>
        <taxon>Lamiales</taxon>
        <taxon>Oleaceae</taxon>
        <taxon>Oleeae</taxon>
        <taxon>Fraxinus</taxon>
    </lineage>
</organism>
<keyword evidence="5" id="KW-0238">DNA-binding</keyword>
<dbReference type="Proteomes" id="UP000834106">
    <property type="component" value="Chromosome 9"/>
</dbReference>